<dbReference type="Gene3D" id="2.20.25.90">
    <property type="entry name" value="ADC-like domains"/>
    <property type="match status" value="1"/>
</dbReference>
<dbReference type="PANTHER" id="PTHR43742">
    <property type="entry name" value="TRIMETHYLAMINE-N-OXIDE REDUCTASE"/>
    <property type="match status" value="1"/>
</dbReference>
<evidence type="ECO:0000256" key="4">
    <source>
        <dbReference type="ARBA" id="ARBA00023014"/>
    </source>
</evidence>
<dbReference type="InterPro" id="IPR050612">
    <property type="entry name" value="Prok_Mopterin_Oxidored"/>
</dbReference>
<protein>
    <recommendedName>
        <fullName evidence="5">4Fe-4S Mo/W bis-MGD-type domain-containing protein</fullName>
    </recommendedName>
</protein>
<keyword evidence="3" id="KW-0408">Iron</keyword>
<dbReference type="PROSITE" id="PS51669">
    <property type="entry name" value="4FE4S_MOW_BIS_MGD"/>
    <property type="match status" value="1"/>
</dbReference>
<dbReference type="GO" id="GO:0043546">
    <property type="term" value="F:molybdopterin cofactor binding"/>
    <property type="evidence" value="ECO:0007669"/>
    <property type="project" value="InterPro"/>
</dbReference>
<dbReference type="GO" id="GO:0051536">
    <property type="term" value="F:iron-sulfur cluster binding"/>
    <property type="evidence" value="ECO:0007669"/>
    <property type="project" value="UniProtKB-KW"/>
</dbReference>
<feature type="domain" description="4Fe-4S Mo/W bis-MGD-type" evidence="5">
    <location>
        <begin position="1"/>
        <end position="59"/>
    </location>
</feature>
<evidence type="ECO:0000313" key="6">
    <source>
        <dbReference type="EMBL" id="SPD74074.1"/>
    </source>
</evidence>
<reference evidence="6" key="1">
    <citation type="submission" date="2018-01" db="EMBL/GenBank/DDBJ databases">
        <authorList>
            <person name="Regsiter A."/>
            <person name="William W."/>
        </authorList>
    </citation>
    <scope>NUCLEOTIDE SEQUENCE</scope>
    <source>
        <strain evidence="6">TRIP AH-1</strain>
    </source>
</reference>
<dbReference type="Gene3D" id="3.40.50.740">
    <property type="match status" value="1"/>
</dbReference>
<keyword evidence="4" id="KW-0411">Iron-sulfur</keyword>
<comment type="similarity">
    <text evidence="1">Belongs to the prokaryotic molybdopterin-containing oxidoreductase family.</text>
</comment>
<dbReference type="InterPro" id="IPR006963">
    <property type="entry name" value="Mopterin_OxRdtase_4Fe-4S_dom"/>
</dbReference>
<evidence type="ECO:0000256" key="2">
    <source>
        <dbReference type="ARBA" id="ARBA00022723"/>
    </source>
</evidence>
<dbReference type="InterPro" id="IPR006657">
    <property type="entry name" value="MoPterin_dinucl-bd_dom"/>
</dbReference>
<dbReference type="Pfam" id="PF00384">
    <property type="entry name" value="Molybdopterin"/>
    <property type="match status" value="1"/>
</dbReference>
<evidence type="ECO:0000256" key="1">
    <source>
        <dbReference type="ARBA" id="ARBA00010312"/>
    </source>
</evidence>
<dbReference type="Pfam" id="PF01568">
    <property type="entry name" value="Molydop_binding"/>
    <property type="match status" value="1"/>
</dbReference>
<evidence type="ECO:0000256" key="3">
    <source>
        <dbReference type="ARBA" id="ARBA00023004"/>
    </source>
</evidence>
<dbReference type="InterPro" id="IPR009010">
    <property type="entry name" value="Asp_de-COase-like_dom_sf"/>
</dbReference>
<dbReference type="Gene3D" id="2.40.40.20">
    <property type="match status" value="1"/>
</dbReference>
<proteinExistence type="inferred from homology"/>
<dbReference type="Gene3D" id="3.40.228.10">
    <property type="entry name" value="Dimethylsulfoxide Reductase, domain 2"/>
    <property type="match status" value="1"/>
</dbReference>
<dbReference type="AlphaFoldDB" id="A0A445MX14"/>
<dbReference type="GO" id="GO:0016491">
    <property type="term" value="F:oxidoreductase activity"/>
    <property type="evidence" value="ECO:0007669"/>
    <property type="project" value="InterPro"/>
</dbReference>
<dbReference type="PANTHER" id="PTHR43742:SF6">
    <property type="entry name" value="OXIDOREDUCTASE YYAE-RELATED"/>
    <property type="match status" value="1"/>
</dbReference>
<dbReference type="SUPFAM" id="SSF50692">
    <property type="entry name" value="ADC-like"/>
    <property type="match status" value="1"/>
</dbReference>
<dbReference type="SMART" id="SM00926">
    <property type="entry name" value="Molybdop_Fe4S4"/>
    <property type="match status" value="1"/>
</dbReference>
<name>A0A445MX14_9BACT</name>
<dbReference type="SUPFAM" id="SSF53706">
    <property type="entry name" value="Formate dehydrogenase/DMSO reductase, domains 1-3"/>
    <property type="match status" value="1"/>
</dbReference>
<dbReference type="GO" id="GO:0046872">
    <property type="term" value="F:metal ion binding"/>
    <property type="evidence" value="ECO:0007669"/>
    <property type="project" value="UniProtKB-KW"/>
</dbReference>
<sequence>MKERFGICGLCFHSPGCGVVVHFDGEDRIDHLEPDPDAPMGRVLCPIAGSAKEIVYSESRLKYPLKRVGRKGTHDFERISWGEAYDIIVKKLYELKEMHGPESVAFYAGTGSYERSFKDIYKLKGAEIYLSSSILFPFGSPNTFGVGAPCYTSLGVLAPKLTMGCLHIDMFSDVDNSDLILVWGTDPANSTPPEMFERIKKAAAEGAEIIVIDPRKIKASGLEGSQWLPIRPGSDGALALGLSHILIRDEIYDAEFVRDWTVGFEEFADYVKKFTPDHVSRITGIAQKRIEGLAETIVDAQGASYVMYTGLEYTKSGVQNIRAVMVLWALAGQLDVKGGRCFLRRENMLPLATHRQIETPGLEKSIAMEKFPVYSHFCGGEPHAHLLPKAIIEAEPYKIRALLVLGASLLTSWPNPQLWKNALKELDFLVSMDLQLTQDAAYADIVLPATTAFEQESYCYYGSSLRVRERMIEPVGEARPGYSILAGLAKRLGYGHLYPQSQQELLEYILSESGFSGDDLIKADKHVIRKPGVRMEYRKWETGLLRKDGRPGFDTPTGKFEIKSKILEKYGYSGIPIYQECDETPLSNPELHKRFPLILGTGPFKPDMKSCLRAIPRFIEKYPAPLVEINPNDAEERDIKTGDTVIIKTVRGSVNMQAYVTDNIMAGFVYAAVGGGGPLGTEQWQEGNANLLTDFEQFDEISGFPVYKSLLCQIRKKKRQRKGIAVQDASLGCVG</sequence>
<keyword evidence="2" id="KW-0479">Metal-binding</keyword>
<dbReference type="EMBL" id="OJIN01000117">
    <property type="protein sequence ID" value="SPD74074.1"/>
    <property type="molecule type" value="Genomic_DNA"/>
</dbReference>
<organism evidence="6">
    <name type="scientific">uncultured Desulfobacterium sp</name>
    <dbReference type="NCBI Taxonomy" id="201089"/>
    <lineage>
        <taxon>Bacteria</taxon>
        <taxon>Pseudomonadati</taxon>
        <taxon>Thermodesulfobacteriota</taxon>
        <taxon>Desulfobacteria</taxon>
        <taxon>Desulfobacterales</taxon>
        <taxon>Desulfobacteriaceae</taxon>
        <taxon>Desulfobacterium</taxon>
        <taxon>environmental samples</taxon>
    </lineage>
</organism>
<accession>A0A445MX14</accession>
<gene>
    <name evidence="6" type="ORF">PITCH_A2030218</name>
</gene>
<dbReference type="InterPro" id="IPR006656">
    <property type="entry name" value="Mopterin_OxRdtase"/>
</dbReference>
<evidence type="ECO:0000259" key="5">
    <source>
        <dbReference type="PROSITE" id="PS51669"/>
    </source>
</evidence>